<dbReference type="RefSeq" id="WP_255039692.1">
    <property type="nucleotide sequence ID" value="NZ_RJUF01000194.1"/>
</dbReference>
<organism evidence="2 3">
    <name type="scientific">Lacihabitans soyangensis</name>
    <dbReference type="NCBI Taxonomy" id="869394"/>
    <lineage>
        <taxon>Bacteria</taxon>
        <taxon>Pseudomonadati</taxon>
        <taxon>Bacteroidota</taxon>
        <taxon>Cytophagia</taxon>
        <taxon>Cytophagales</taxon>
        <taxon>Leadbetterellaceae</taxon>
        <taxon>Lacihabitans</taxon>
    </lineage>
</organism>
<dbReference type="AlphaFoldDB" id="A0AAE3KVC3"/>
<evidence type="ECO:0000313" key="3">
    <source>
        <dbReference type="Proteomes" id="UP001204144"/>
    </source>
</evidence>
<keyword evidence="1" id="KW-0732">Signal</keyword>
<evidence type="ECO:0000313" key="2">
    <source>
        <dbReference type="EMBL" id="MCP9765983.1"/>
    </source>
</evidence>
<sequence>MKKLTLFLFMAFSVAVFAQENAADSLLNDLMTDAEPATSDLLPERMLITQRMLWGQNGLYRKIGIAPKTLTAASRERELKARRNMFRVHQTLGLVTAAGMLAQGIVGSKLYKPGGYTDQLKRTHEGIATGINIGYFTTALMSFTAPPPLVNRKKFDNIKLHKILSYVHLSGMIATNVLSKQIDGNSNPANIKKWHRAAAFTTFGAYTAAIATIKFEF</sequence>
<feature type="signal peptide" evidence="1">
    <location>
        <begin position="1"/>
        <end position="18"/>
    </location>
</feature>
<feature type="chain" id="PRO_5042158166" evidence="1">
    <location>
        <begin position="19"/>
        <end position="217"/>
    </location>
</feature>
<proteinExistence type="predicted"/>
<name>A0AAE3KVC3_9BACT</name>
<protein>
    <submittedName>
        <fullName evidence="2">Uncharacterized protein</fullName>
    </submittedName>
</protein>
<dbReference type="Proteomes" id="UP001204144">
    <property type="component" value="Unassembled WGS sequence"/>
</dbReference>
<accession>A0AAE3KVC3</accession>
<reference evidence="2 3" key="1">
    <citation type="submission" date="2018-11" db="EMBL/GenBank/DDBJ databases">
        <title>Novel bacteria species description.</title>
        <authorList>
            <person name="Han J.-H."/>
        </authorList>
    </citation>
    <scope>NUCLEOTIDE SEQUENCE [LARGE SCALE GENOMIC DNA]</scope>
    <source>
        <strain evidence="2 3">KCTC23259</strain>
    </source>
</reference>
<evidence type="ECO:0000256" key="1">
    <source>
        <dbReference type="SAM" id="SignalP"/>
    </source>
</evidence>
<gene>
    <name evidence="2" type="ORF">EGI31_23855</name>
</gene>
<keyword evidence="3" id="KW-1185">Reference proteome</keyword>
<comment type="caution">
    <text evidence="2">The sequence shown here is derived from an EMBL/GenBank/DDBJ whole genome shotgun (WGS) entry which is preliminary data.</text>
</comment>
<dbReference type="EMBL" id="RJUF01000194">
    <property type="protein sequence ID" value="MCP9765983.1"/>
    <property type="molecule type" value="Genomic_DNA"/>
</dbReference>